<dbReference type="RefSeq" id="XP_003327834.2">
    <property type="nucleotide sequence ID" value="XM_003327786.2"/>
</dbReference>
<evidence type="ECO:0000313" key="10">
    <source>
        <dbReference type="EMBL" id="EFP83415.2"/>
    </source>
</evidence>
<dbReference type="EMBL" id="DS178286">
    <property type="protein sequence ID" value="EFP83415.2"/>
    <property type="molecule type" value="Genomic_DNA"/>
</dbReference>
<evidence type="ECO:0000256" key="7">
    <source>
        <dbReference type="ARBA" id="ARBA00034808"/>
    </source>
</evidence>
<dbReference type="GeneID" id="10545132"/>
<dbReference type="GO" id="GO:0000724">
    <property type="term" value="P:double-strand break repair via homologous recombination"/>
    <property type="evidence" value="ECO:0000318"/>
    <property type="project" value="GO_Central"/>
</dbReference>
<evidence type="ECO:0000256" key="3">
    <source>
        <dbReference type="ARBA" id="ARBA00022840"/>
    </source>
</evidence>
<keyword evidence="2" id="KW-0547">Nucleotide-binding</keyword>
<dbReference type="Gene3D" id="3.40.50.300">
    <property type="entry name" value="P-loop containing nucleotide triphosphate hydrolases"/>
    <property type="match status" value="2"/>
</dbReference>
<name>E3KGJ0_PUCGT</name>
<dbReference type="GO" id="GO:0043138">
    <property type="term" value="F:3'-5' DNA helicase activity"/>
    <property type="evidence" value="ECO:0000318"/>
    <property type="project" value="GO_Central"/>
</dbReference>
<dbReference type="HOGENOM" id="CLU_011478_1_1_1"/>
<dbReference type="InterPro" id="IPR011545">
    <property type="entry name" value="DEAD/DEAH_box_helicase_dom"/>
</dbReference>
<dbReference type="GO" id="GO:0006260">
    <property type="term" value="P:DNA replication"/>
    <property type="evidence" value="ECO:0000318"/>
    <property type="project" value="GO_Central"/>
</dbReference>
<dbReference type="GO" id="GO:0003677">
    <property type="term" value="F:DNA binding"/>
    <property type="evidence" value="ECO:0007669"/>
    <property type="project" value="UniProtKB-KW"/>
</dbReference>
<feature type="region of interest" description="Disordered" evidence="8">
    <location>
        <begin position="791"/>
        <end position="813"/>
    </location>
</feature>
<sequence>MAVSKTNRTQSPRKSGRKSPPKTDPKIKKTRQTSGGSVTVTKKLLRANDDSLKIEIATKAAEFYDGQEAKTLQIQAVANLVRGRNTFLLAGTGYGKSRIPEIYHKLLPQERKPVVIVLNPLDALGDNQVEEKKGKFSAINLTKLTFNKTVANKIQKGDFNFVYLSPEIFMNNKMWDSVYFSSEFQERLALVVVDEAHMIYLWGLVERDGRRTASIFVRLEDIGIFRPYYGQLATHLQCRNNSPILMLSATCRPVAVDAILKNLKLTKELIDIIEGELTRTEIRILRINMTESLQSNLDLKNIFPLKEKTSDQDIVPTLIYSGTRARTLTVLEVLDMARGTPGGCLNPDNTLARRFHSCTGDKDKVSCIEGYSQGSFPIISATMALGLGQNWKRVRCVIHMGRADPANVSQMIGRCGRDGGKNSEEDFSNPTDQSDDDRMDALAITSCCLRVAFAMDNKLGYIPLSKDDPDYVKEVEHERTAGFPPCKCSNCAVVSGQQLVENLRYLTKENFESAMDNTLDFPPPDSNDAVLKKNRTRRAANAALGTENDQVILARFKADMITSFHQFYEAQMGCSARFSASSLFHDEHADTLLENLDEIQSAADLYHLIGGEVICGQLEFLYDLIGRFKENDLYQEHLDNQERLREENEEKKKTRKKEAAARYRANRRMRLLAAKTHVCSQSENMPSPPSSTIDRDLEITVDKKGIRTTRNHSENMVVLQATDTVLRSSESMVNKEETRKQRKREADARYRAKKKAQRLGGPVKESESINQAGAAVVDSTVEANVSNPMAVSDAGANVSNPMAVSDAGLDAGD</sequence>
<dbReference type="GO" id="GO:0005524">
    <property type="term" value="F:ATP binding"/>
    <property type="evidence" value="ECO:0007669"/>
    <property type="project" value="UniProtKB-KW"/>
</dbReference>
<dbReference type="eggNOG" id="KOG3176">
    <property type="taxonomic scope" value="Eukaryota"/>
</dbReference>
<dbReference type="Pfam" id="PF00271">
    <property type="entry name" value="Helicase_C"/>
    <property type="match status" value="1"/>
</dbReference>
<dbReference type="SMART" id="SM00487">
    <property type="entry name" value="DEXDc"/>
    <property type="match status" value="1"/>
</dbReference>
<reference key="1">
    <citation type="submission" date="2007-01" db="EMBL/GenBank/DDBJ databases">
        <title>The Genome Sequence of Puccinia graminis f. sp. tritici Strain CRL 75-36-700-3.</title>
        <authorList>
            <consortium name="The Broad Institute Genome Sequencing Platform"/>
            <person name="Birren B."/>
            <person name="Lander E."/>
            <person name="Galagan J."/>
            <person name="Nusbaum C."/>
            <person name="Devon K."/>
            <person name="Cuomo C."/>
            <person name="Jaffe D."/>
            <person name="Butler J."/>
            <person name="Alvarez P."/>
            <person name="Gnerre S."/>
            <person name="Grabherr M."/>
            <person name="Mauceli E."/>
            <person name="Brockman W."/>
            <person name="Young S."/>
            <person name="LaButti K."/>
            <person name="Sykes S."/>
            <person name="DeCaprio D."/>
            <person name="Crawford M."/>
            <person name="Koehrsen M."/>
            <person name="Engels R."/>
            <person name="Montgomery P."/>
            <person name="Pearson M."/>
            <person name="Howarth C."/>
            <person name="Larson L."/>
            <person name="White J."/>
            <person name="Zeng Q."/>
            <person name="Kodira C."/>
            <person name="Yandava C."/>
            <person name="Alvarado L."/>
            <person name="O'Leary S."/>
            <person name="Szabo L."/>
            <person name="Dean R."/>
            <person name="Schein J."/>
        </authorList>
    </citation>
    <scope>NUCLEOTIDE SEQUENCE</scope>
    <source>
        <strain>CRL 75-36-700-3</strain>
    </source>
</reference>
<proteinExistence type="inferred from homology"/>
<feature type="region of interest" description="Disordered" evidence="8">
    <location>
        <begin position="1"/>
        <end position="37"/>
    </location>
</feature>
<accession>E3KGJ0</accession>
<dbReference type="KEGG" id="pgr:PGTG_08601"/>
<keyword evidence="3" id="KW-0067">ATP-binding</keyword>
<feature type="compositionally biased region" description="Basic and acidic residues" evidence="8">
    <location>
        <begin position="415"/>
        <end position="424"/>
    </location>
</feature>
<dbReference type="InterPro" id="IPR027417">
    <property type="entry name" value="P-loop_NTPase"/>
</dbReference>
<reference evidence="11" key="2">
    <citation type="journal article" date="2011" name="Proc. Natl. Acad. Sci. U.S.A.">
        <title>Obligate biotrophy features unraveled by the genomic analysis of rust fungi.</title>
        <authorList>
            <person name="Duplessis S."/>
            <person name="Cuomo C.A."/>
            <person name="Lin Y.-C."/>
            <person name="Aerts A."/>
            <person name="Tisserant E."/>
            <person name="Veneault-Fourrey C."/>
            <person name="Joly D.L."/>
            <person name="Hacquard S."/>
            <person name="Amselem J."/>
            <person name="Cantarel B.L."/>
            <person name="Chiu R."/>
            <person name="Coutinho P.M."/>
            <person name="Feau N."/>
            <person name="Field M."/>
            <person name="Frey P."/>
            <person name="Gelhaye E."/>
            <person name="Goldberg J."/>
            <person name="Grabherr M.G."/>
            <person name="Kodira C.D."/>
            <person name="Kohler A."/>
            <person name="Kuees U."/>
            <person name="Lindquist E.A."/>
            <person name="Lucas S.M."/>
            <person name="Mago R."/>
            <person name="Mauceli E."/>
            <person name="Morin E."/>
            <person name="Murat C."/>
            <person name="Pangilinan J.L."/>
            <person name="Park R."/>
            <person name="Pearson M."/>
            <person name="Quesneville H."/>
            <person name="Rouhier N."/>
            <person name="Sakthikumar S."/>
            <person name="Salamov A.A."/>
            <person name="Schmutz J."/>
            <person name="Selles B."/>
            <person name="Shapiro H."/>
            <person name="Tanguay P."/>
            <person name="Tuskan G.A."/>
            <person name="Henrissat B."/>
            <person name="Van de Peer Y."/>
            <person name="Rouze P."/>
            <person name="Ellis J.G."/>
            <person name="Dodds P.N."/>
            <person name="Schein J.E."/>
            <person name="Zhong S."/>
            <person name="Hamelin R.C."/>
            <person name="Grigoriev I.V."/>
            <person name="Szabo L.J."/>
            <person name="Martin F."/>
        </authorList>
    </citation>
    <scope>NUCLEOTIDE SEQUENCE [LARGE SCALE GENOMIC DNA]</scope>
    <source>
        <strain evidence="11">CRL 75-36-700-3 / race SCCL</strain>
    </source>
</reference>
<dbReference type="GO" id="GO:0005737">
    <property type="term" value="C:cytoplasm"/>
    <property type="evidence" value="ECO:0000318"/>
    <property type="project" value="GO_Central"/>
</dbReference>
<dbReference type="PANTHER" id="PTHR13710:SF105">
    <property type="entry name" value="ATP-DEPENDENT DNA HELICASE Q1"/>
    <property type="match status" value="1"/>
</dbReference>
<dbReference type="InterPro" id="IPR014001">
    <property type="entry name" value="Helicase_ATP-bd"/>
</dbReference>
<evidence type="ECO:0000256" key="4">
    <source>
        <dbReference type="ARBA" id="ARBA00023125"/>
    </source>
</evidence>
<feature type="region of interest" description="Disordered" evidence="8">
    <location>
        <begin position="641"/>
        <end position="661"/>
    </location>
</feature>
<dbReference type="InterPro" id="IPR001650">
    <property type="entry name" value="Helicase_C-like"/>
</dbReference>
<dbReference type="PROSITE" id="PS51192">
    <property type="entry name" value="HELICASE_ATP_BIND_1"/>
    <property type="match status" value="1"/>
</dbReference>
<comment type="similarity">
    <text evidence="1">Belongs to the helicase family. RecQ subfamily.</text>
</comment>
<keyword evidence="5" id="KW-0413">Isomerase</keyword>
<feature type="region of interest" description="Disordered" evidence="8">
    <location>
        <begin position="414"/>
        <end position="435"/>
    </location>
</feature>
<evidence type="ECO:0000256" key="8">
    <source>
        <dbReference type="SAM" id="MobiDB-lite"/>
    </source>
</evidence>
<dbReference type="OrthoDB" id="2505285at2759"/>
<dbReference type="eggNOG" id="KOG0351">
    <property type="taxonomic scope" value="Eukaryota"/>
</dbReference>
<keyword evidence="4" id="KW-0238">DNA-binding</keyword>
<dbReference type="VEuPathDB" id="FungiDB:PGTG_08601"/>
<dbReference type="EC" id="5.6.2.4" evidence="7"/>
<evidence type="ECO:0000256" key="2">
    <source>
        <dbReference type="ARBA" id="ARBA00022741"/>
    </source>
</evidence>
<dbReference type="Pfam" id="PF00270">
    <property type="entry name" value="DEAD"/>
    <property type="match status" value="1"/>
</dbReference>
<feature type="compositionally biased region" description="Polar residues" evidence="8">
    <location>
        <begin position="1"/>
        <end position="13"/>
    </location>
</feature>
<dbReference type="SUPFAM" id="SSF52540">
    <property type="entry name" value="P-loop containing nucleoside triphosphate hydrolases"/>
    <property type="match status" value="1"/>
</dbReference>
<dbReference type="PANTHER" id="PTHR13710">
    <property type="entry name" value="DNA HELICASE RECQ FAMILY MEMBER"/>
    <property type="match status" value="1"/>
</dbReference>
<dbReference type="GO" id="GO:0005694">
    <property type="term" value="C:chromosome"/>
    <property type="evidence" value="ECO:0000318"/>
    <property type="project" value="GO_Central"/>
</dbReference>
<evidence type="ECO:0000259" key="9">
    <source>
        <dbReference type="PROSITE" id="PS51192"/>
    </source>
</evidence>
<dbReference type="GO" id="GO:0009378">
    <property type="term" value="F:four-way junction helicase activity"/>
    <property type="evidence" value="ECO:0000318"/>
    <property type="project" value="GO_Central"/>
</dbReference>
<protein>
    <recommendedName>
        <fullName evidence="7">DNA 3'-5' helicase</fullName>
        <ecNumber evidence="7">5.6.2.4</ecNumber>
    </recommendedName>
</protein>
<gene>
    <name evidence="10" type="ORF">PGTG_08601</name>
</gene>
<evidence type="ECO:0000256" key="6">
    <source>
        <dbReference type="ARBA" id="ARBA00034617"/>
    </source>
</evidence>
<evidence type="ECO:0000256" key="1">
    <source>
        <dbReference type="ARBA" id="ARBA00005446"/>
    </source>
</evidence>
<dbReference type="AlphaFoldDB" id="E3KGJ0"/>
<evidence type="ECO:0000256" key="5">
    <source>
        <dbReference type="ARBA" id="ARBA00023235"/>
    </source>
</evidence>
<dbReference type="InParanoid" id="E3KGJ0"/>
<dbReference type="STRING" id="418459.E3KGJ0"/>
<comment type="catalytic activity">
    <reaction evidence="6">
        <text>Couples ATP hydrolysis with the unwinding of duplex DNA by translocating in the 3'-5' direction.</text>
        <dbReference type="EC" id="5.6.2.4"/>
    </reaction>
</comment>
<evidence type="ECO:0000313" key="11">
    <source>
        <dbReference type="Proteomes" id="UP000008783"/>
    </source>
</evidence>
<feature type="domain" description="Helicase ATP-binding" evidence="9">
    <location>
        <begin position="77"/>
        <end position="269"/>
    </location>
</feature>
<dbReference type="Proteomes" id="UP000008783">
    <property type="component" value="Unassembled WGS sequence"/>
</dbReference>
<organism evidence="10 11">
    <name type="scientific">Puccinia graminis f. sp. tritici (strain CRL 75-36-700-3 / race SCCL)</name>
    <name type="common">Black stem rust fungus</name>
    <dbReference type="NCBI Taxonomy" id="418459"/>
    <lineage>
        <taxon>Eukaryota</taxon>
        <taxon>Fungi</taxon>
        <taxon>Dikarya</taxon>
        <taxon>Basidiomycota</taxon>
        <taxon>Pucciniomycotina</taxon>
        <taxon>Pucciniomycetes</taxon>
        <taxon>Pucciniales</taxon>
        <taxon>Pucciniaceae</taxon>
        <taxon>Puccinia</taxon>
    </lineage>
</organism>
<keyword evidence="11" id="KW-1185">Reference proteome</keyword>